<evidence type="ECO:0000313" key="1">
    <source>
        <dbReference type="EMBL" id="OBZ93394.1"/>
    </source>
</evidence>
<dbReference type="STRING" id="1612624.ADU59_21245"/>
<keyword evidence="2" id="KW-1185">Reference proteome</keyword>
<accession>A0A1C7P142</accession>
<organism evidence="1 2">
    <name type="scientific">Pararhizobium polonicum</name>
    <dbReference type="NCBI Taxonomy" id="1612624"/>
    <lineage>
        <taxon>Bacteria</taxon>
        <taxon>Pseudomonadati</taxon>
        <taxon>Pseudomonadota</taxon>
        <taxon>Alphaproteobacteria</taxon>
        <taxon>Hyphomicrobiales</taxon>
        <taxon>Rhizobiaceae</taxon>
        <taxon>Rhizobium/Agrobacterium group</taxon>
        <taxon>Pararhizobium</taxon>
    </lineage>
</organism>
<proteinExistence type="predicted"/>
<comment type="caution">
    <text evidence="1">The sequence shown here is derived from an EMBL/GenBank/DDBJ whole genome shotgun (WGS) entry which is preliminary data.</text>
</comment>
<dbReference type="AlphaFoldDB" id="A0A1C7P142"/>
<dbReference type="Proteomes" id="UP000093111">
    <property type="component" value="Unassembled WGS sequence"/>
</dbReference>
<sequence length="89" mass="10441">MFNDFPLSFHHISDTLSYSRLLLPENDLFEALYGSFFAVGFVRLVIESGKAVIARPPESWRRSPIHSKPICKRRKPRYRLSQRGDLYLE</sequence>
<dbReference type="EMBL" id="LGLV01000014">
    <property type="protein sequence ID" value="OBZ93394.1"/>
    <property type="molecule type" value="Genomic_DNA"/>
</dbReference>
<name>A0A1C7P142_9HYPH</name>
<reference evidence="1 2" key="1">
    <citation type="journal article" date="2016" name="Syst. Appl. Microbiol.">
        <title>Pararhizobium polonicum sp. nov. isolated from tumors on stone fruit rootstocks.</title>
        <authorList>
            <person name="Pulawska J."/>
            <person name="Kuzmanovic N."/>
            <person name="Willems A."/>
            <person name="Pothier J.F."/>
        </authorList>
    </citation>
    <scope>NUCLEOTIDE SEQUENCE [LARGE SCALE GENOMIC DNA]</scope>
    <source>
        <strain evidence="1 2">F5.1</strain>
    </source>
</reference>
<evidence type="ECO:0000313" key="2">
    <source>
        <dbReference type="Proteomes" id="UP000093111"/>
    </source>
</evidence>
<protein>
    <submittedName>
        <fullName evidence="1">Uncharacterized protein</fullName>
    </submittedName>
</protein>
<gene>
    <name evidence="1" type="ORF">ADU59_21245</name>
</gene>